<dbReference type="GO" id="GO:0019172">
    <property type="term" value="F:glyoxalase III activity"/>
    <property type="evidence" value="ECO:0007669"/>
    <property type="project" value="TreeGrafter"/>
</dbReference>
<dbReference type="EMBL" id="JAMKBJ010000014">
    <property type="protein sequence ID" value="MCZ8538210.1"/>
    <property type="molecule type" value="Genomic_DNA"/>
</dbReference>
<dbReference type="Proteomes" id="UP001152173">
    <property type="component" value="Unassembled WGS sequence"/>
</dbReference>
<dbReference type="Gene3D" id="3.40.50.880">
    <property type="match status" value="1"/>
</dbReference>
<accession>A0A9X3LIV1</accession>
<dbReference type="Pfam" id="PF01965">
    <property type="entry name" value="DJ-1_PfpI"/>
    <property type="match status" value="1"/>
</dbReference>
<evidence type="ECO:0000256" key="2">
    <source>
        <dbReference type="ARBA" id="ARBA00023239"/>
    </source>
</evidence>
<feature type="domain" description="DJ-1/PfpI" evidence="4">
    <location>
        <begin position="27"/>
        <end position="217"/>
    </location>
</feature>
<gene>
    <name evidence="5" type="ORF">M9R32_13520</name>
</gene>
<keyword evidence="2" id="KW-0456">Lyase</keyword>
<dbReference type="AlphaFoldDB" id="A0A9X3LIV1"/>
<dbReference type="InterPro" id="IPR029062">
    <property type="entry name" value="Class_I_gatase-like"/>
</dbReference>
<dbReference type="GO" id="GO:0005737">
    <property type="term" value="C:cytoplasm"/>
    <property type="evidence" value="ECO:0007669"/>
    <property type="project" value="TreeGrafter"/>
</dbReference>
<organism evidence="5 6">
    <name type="scientific">Paenisporosarcina quisquiliarum</name>
    <dbReference type="NCBI Taxonomy" id="365346"/>
    <lineage>
        <taxon>Bacteria</taxon>
        <taxon>Bacillati</taxon>
        <taxon>Bacillota</taxon>
        <taxon>Bacilli</taxon>
        <taxon>Bacillales</taxon>
        <taxon>Caryophanaceae</taxon>
        <taxon>Paenisporosarcina</taxon>
    </lineage>
</organism>
<evidence type="ECO:0000256" key="3">
    <source>
        <dbReference type="ARBA" id="ARBA00038493"/>
    </source>
</evidence>
<sequence length="219" mass="23922">MTKKILMVLTSADQMGDDKPTGTWLSEFADAYLEFKKQGYDVTISSIKGGKAPVDPGSIDENTPQEILDAEKYLADTVSIEEVEMGDYDVIFLPGGHGTMFDFPENKKLQSLLREFTEADKYVVSVCHGPAGLVGPTLSNGEPLVKGKRVSAFTDAEERDTTFDSLMPFLLESKLRELGATVETAPNWSEKSVVDGKLITGQNPQSTPLVVKELIKQLG</sequence>
<dbReference type="RefSeq" id="WP_269927284.1">
    <property type="nucleotide sequence ID" value="NZ_JAMKBJ010000014.1"/>
</dbReference>
<reference evidence="5" key="1">
    <citation type="submission" date="2022-05" db="EMBL/GenBank/DDBJ databases">
        <authorList>
            <person name="Colautti A."/>
            <person name="Iacumin L."/>
        </authorList>
    </citation>
    <scope>NUCLEOTIDE SEQUENCE</scope>
    <source>
        <strain evidence="5">SK 55</strain>
    </source>
</reference>
<dbReference type="PANTHER" id="PTHR48094:SF11">
    <property type="entry name" value="GLUTATHIONE-INDEPENDENT GLYOXALASE HSP31-RELATED"/>
    <property type="match status" value="1"/>
</dbReference>
<protein>
    <submittedName>
        <fullName evidence="5">Type 1 glutamine amidotransferase domain-containing protein</fullName>
    </submittedName>
</protein>
<dbReference type="PANTHER" id="PTHR48094">
    <property type="entry name" value="PROTEIN/NUCLEIC ACID DEGLYCASE DJ-1-RELATED"/>
    <property type="match status" value="1"/>
</dbReference>
<dbReference type="CDD" id="cd03141">
    <property type="entry name" value="GATase1_Hsp31_like"/>
    <property type="match status" value="1"/>
</dbReference>
<dbReference type="InterPro" id="IPR050325">
    <property type="entry name" value="Prot/Nucl_acid_deglycase"/>
</dbReference>
<evidence type="ECO:0000313" key="5">
    <source>
        <dbReference type="EMBL" id="MCZ8538210.1"/>
    </source>
</evidence>
<name>A0A9X3LIV1_9BACL</name>
<evidence type="ECO:0000256" key="1">
    <source>
        <dbReference type="ARBA" id="ARBA00023016"/>
    </source>
</evidence>
<proteinExistence type="inferred from homology"/>
<evidence type="ECO:0000313" key="6">
    <source>
        <dbReference type="Proteomes" id="UP001152173"/>
    </source>
</evidence>
<keyword evidence="5" id="KW-0315">Glutamine amidotransferase</keyword>
<keyword evidence="6" id="KW-1185">Reference proteome</keyword>
<evidence type="ECO:0000259" key="4">
    <source>
        <dbReference type="Pfam" id="PF01965"/>
    </source>
</evidence>
<dbReference type="GO" id="GO:0019243">
    <property type="term" value="P:methylglyoxal catabolic process to D-lactate via S-lactoyl-glutathione"/>
    <property type="evidence" value="ECO:0007669"/>
    <property type="project" value="TreeGrafter"/>
</dbReference>
<dbReference type="SUPFAM" id="SSF52317">
    <property type="entry name" value="Class I glutamine amidotransferase-like"/>
    <property type="match status" value="1"/>
</dbReference>
<comment type="similarity">
    <text evidence="3">Belongs to the peptidase C56 family. HSP31-like subfamily.</text>
</comment>
<keyword evidence="1" id="KW-0346">Stress response</keyword>
<comment type="caution">
    <text evidence="5">The sequence shown here is derived from an EMBL/GenBank/DDBJ whole genome shotgun (WGS) entry which is preliminary data.</text>
</comment>
<dbReference type="InterPro" id="IPR002818">
    <property type="entry name" value="DJ-1/PfpI"/>
</dbReference>